<evidence type="ECO:0000313" key="2">
    <source>
        <dbReference type="Proteomes" id="UP000254332"/>
    </source>
</evidence>
<protein>
    <submittedName>
        <fullName evidence="1">Uncharacterized protein</fullName>
    </submittedName>
</protein>
<name>A0A379SG28_SALER</name>
<accession>A0A379SG28</accession>
<sequence>MKSDNVVHAVYIPFDRSQYILAEHLTDKERARDKCVARRRTVFQEMTTPFHH</sequence>
<organism evidence="1 2">
    <name type="scientific">Salmonella enterica</name>
    <name type="common">Salmonella choleraesuis</name>
    <dbReference type="NCBI Taxonomy" id="28901"/>
    <lineage>
        <taxon>Bacteria</taxon>
        <taxon>Pseudomonadati</taxon>
        <taxon>Pseudomonadota</taxon>
        <taxon>Gammaproteobacteria</taxon>
        <taxon>Enterobacterales</taxon>
        <taxon>Enterobacteriaceae</taxon>
        <taxon>Salmonella</taxon>
    </lineage>
</organism>
<dbReference type="AlphaFoldDB" id="A0A379SG28"/>
<dbReference type="Proteomes" id="UP000254332">
    <property type="component" value="Unassembled WGS sequence"/>
</dbReference>
<gene>
    <name evidence="1" type="ORF">NCTC10718_05007</name>
</gene>
<dbReference type="EMBL" id="UGWQ01000004">
    <property type="protein sequence ID" value="SUG27681.1"/>
    <property type="molecule type" value="Genomic_DNA"/>
</dbReference>
<proteinExistence type="predicted"/>
<evidence type="ECO:0000313" key="1">
    <source>
        <dbReference type="EMBL" id="SUG27681.1"/>
    </source>
</evidence>
<reference evidence="1 2" key="1">
    <citation type="submission" date="2018-06" db="EMBL/GenBank/DDBJ databases">
        <authorList>
            <consortium name="Pathogen Informatics"/>
            <person name="Doyle S."/>
        </authorList>
    </citation>
    <scope>NUCLEOTIDE SEQUENCE [LARGE SCALE GENOMIC DNA]</scope>
    <source>
        <strain evidence="1 2">NCTC10718</strain>
    </source>
</reference>